<evidence type="ECO:0000256" key="2">
    <source>
        <dbReference type="ARBA" id="ARBA00023002"/>
    </source>
</evidence>
<evidence type="ECO:0000256" key="1">
    <source>
        <dbReference type="ARBA" id="ARBA00006484"/>
    </source>
</evidence>
<dbReference type="AlphaFoldDB" id="A0A1H0JUQ6"/>
<sequence length="257" mass="26562">MPTAMVTGATAGIGAAFTRHLAAAGYGLVIVARDTQRLVAARDSLLSFGAPEVEVITADLTDPGQRAAVVDRLTAAPGVDLLINNAGIGLGRDFLSSAPERLLEQIEINVVAPTVLARAALPGMVARGHGGVINVASIAGLIPGRGTTYAGSKAYVISLSEGLAMSLAGTGVRVQALCPGFVRTEFHQRASIDMSKTPGALYVDVDDLVATSLADLRHNRIISVPGALYRVIAVGVRLLPRGAVRNLAARVNNRGRT</sequence>
<dbReference type="CDD" id="cd05233">
    <property type="entry name" value="SDR_c"/>
    <property type="match status" value="1"/>
</dbReference>
<dbReference type="PANTHER" id="PTHR44196">
    <property type="entry name" value="DEHYDROGENASE/REDUCTASE SDR FAMILY MEMBER 7B"/>
    <property type="match status" value="1"/>
</dbReference>
<protein>
    <recommendedName>
        <fullName evidence="6">Short-chain dehydrogenase</fullName>
    </recommendedName>
</protein>
<evidence type="ECO:0008006" key="6">
    <source>
        <dbReference type="Google" id="ProtNLM"/>
    </source>
</evidence>
<keyword evidence="5" id="KW-1185">Reference proteome</keyword>
<organism evidence="4 5">
    <name type="scientific">Nakamurella panacisegetis</name>
    <dbReference type="NCBI Taxonomy" id="1090615"/>
    <lineage>
        <taxon>Bacteria</taxon>
        <taxon>Bacillati</taxon>
        <taxon>Actinomycetota</taxon>
        <taxon>Actinomycetes</taxon>
        <taxon>Nakamurellales</taxon>
        <taxon>Nakamurellaceae</taxon>
        <taxon>Nakamurella</taxon>
    </lineage>
</organism>
<dbReference type="EMBL" id="LT629710">
    <property type="protein sequence ID" value="SDO47293.1"/>
    <property type="molecule type" value="Genomic_DNA"/>
</dbReference>
<dbReference type="STRING" id="1090615.SAMN04515671_1048"/>
<dbReference type="GO" id="GO:0016491">
    <property type="term" value="F:oxidoreductase activity"/>
    <property type="evidence" value="ECO:0007669"/>
    <property type="project" value="UniProtKB-KW"/>
</dbReference>
<gene>
    <name evidence="4" type="ORF">SAMN04515671_1048</name>
</gene>
<evidence type="ECO:0000256" key="3">
    <source>
        <dbReference type="RuleBase" id="RU000363"/>
    </source>
</evidence>
<keyword evidence="2" id="KW-0560">Oxidoreductase</keyword>
<dbReference type="RefSeq" id="WP_090474885.1">
    <property type="nucleotide sequence ID" value="NZ_LT629710.1"/>
</dbReference>
<dbReference type="PRINTS" id="PR00080">
    <property type="entry name" value="SDRFAMILY"/>
</dbReference>
<dbReference type="Proteomes" id="UP000198741">
    <property type="component" value="Chromosome I"/>
</dbReference>
<dbReference type="InterPro" id="IPR020904">
    <property type="entry name" value="Sc_DH/Rdtase_CS"/>
</dbReference>
<evidence type="ECO:0000313" key="5">
    <source>
        <dbReference type="Proteomes" id="UP000198741"/>
    </source>
</evidence>
<dbReference type="PIRSF" id="PIRSF000126">
    <property type="entry name" value="11-beta-HSD1"/>
    <property type="match status" value="1"/>
</dbReference>
<dbReference type="PROSITE" id="PS00061">
    <property type="entry name" value="ADH_SHORT"/>
    <property type="match status" value="1"/>
</dbReference>
<dbReference type="GO" id="GO:0016020">
    <property type="term" value="C:membrane"/>
    <property type="evidence" value="ECO:0007669"/>
    <property type="project" value="TreeGrafter"/>
</dbReference>
<accession>A0A1H0JUQ6</accession>
<dbReference type="InterPro" id="IPR002347">
    <property type="entry name" value="SDR_fam"/>
</dbReference>
<dbReference type="SUPFAM" id="SSF51735">
    <property type="entry name" value="NAD(P)-binding Rossmann-fold domains"/>
    <property type="match status" value="1"/>
</dbReference>
<dbReference type="OrthoDB" id="9810734at2"/>
<reference evidence="4 5" key="1">
    <citation type="submission" date="2016-10" db="EMBL/GenBank/DDBJ databases">
        <authorList>
            <person name="de Groot N.N."/>
        </authorList>
    </citation>
    <scope>NUCLEOTIDE SEQUENCE [LARGE SCALE GENOMIC DNA]</scope>
    <source>
        <strain evidence="5">P4-7,KCTC 19426,CECT 7604</strain>
    </source>
</reference>
<dbReference type="PANTHER" id="PTHR44196:SF2">
    <property type="entry name" value="SHORT-CHAIN DEHYDROGENASE-RELATED"/>
    <property type="match status" value="1"/>
</dbReference>
<proteinExistence type="inferred from homology"/>
<comment type="similarity">
    <text evidence="1 3">Belongs to the short-chain dehydrogenases/reductases (SDR) family.</text>
</comment>
<dbReference type="Gene3D" id="3.40.50.720">
    <property type="entry name" value="NAD(P)-binding Rossmann-like Domain"/>
    <property type="match status" value="1"/>
</dbReference>
<dbReference type="PRINTS" id="PR00081">
    <property type="entry name" value="GDHRDH"/>
</dbReference>
<name>A0A1H0JUQ6_9ACTN</name>
<dbReference type="Pfam" id="PF00106">
    <property type="entry name" value="adh_short"/>
    <property type="match status" value="1"/>
</dbReference>
<dbReference type="InterPro" id="IPR036291">
    <property type="entry name" value="NAD(P)-bd_dom_sf"/>
</dbReference>
<evidence type="ECO:0000313" key="4">
    <source>
        <dbReference type="EMBL" id="SDO47293.1"/>
    </source>
</evidence>